<keyword evidence="5" id="KW-0804">Transcription</keyword>
<proteinExistence type="predicted"/>
<gene>
    <name evidence="10" type="ORF">J2TS6_56720</name>
</gene>
<feature type="DNA-binding region" description="OmpR/PhoB-type" evidence="7">
    <location>
        <begin position="127"/>
        <end position="225"/>
    </location>
</feature>
<dbReference type="InterPro" id="IPR039420">
    <property type="entry name" value="WalR-like"/>
</dbReference>
<dbReference type="InterPro" id="IPR011006">
    <property type="entry name" value="CheY-like_superfamily"/>
</dbReference>
<evidence type="ECO:0000256" key="4">
    <source>
        <dbReference type="ARBA" id="ARBA00023125"/>
    </source>
</evidence>
<keyword evidence="3" id="KW-0805">Transcription regulation</keyword>
<dbReference type="SUPFAM" id="SSF46894">
    <property type="entry name" value="C-terminal effector domain of the bipartite response regulators"/>
    <property type="match status" value="1"/>
</dbReference>
<reference evidence="10" key="1">
    <citation type="submission" date="2021-03" db="EMBL/GenBank/DDBJ databases">
        <title>Antimicrobial resistance genes in bacteria isolated from Japanese honey, and their potential for conferring macrolide and lincosamide resistance in the American foulbrood pathogen Paenibacillus larvae.</title>
        <authorList>
            <person name="Okamoto M."/>
            <person name="Kumagai M."/>
            <person name="Kanamori H."/>
            <person name="Takamatsu D."/>
        </authorList>
    </citation>
    <scope>NUCLEOTIDE SEQUENCE</scope>
    <source>
        <strain evidence="10">J2TS6</strain>
    </source>
</reference>
<evidence type="ECO:0000256" key="1">
    <source>
        <dbReference type="ARBA" id="ARBA00022553"/>
    </source>
</evidence>
<dbReference type="Proteomes" id="UP000679779">
    <property type="component" value="Unassembled WGS sequence"/>
</dbReference>
<dbReference type="InterPro" id="IPR001867">
    <property type="entry name" value="OmpR/PhoB-type_DNA-bd"/>
</dbReference>
<dbReference type="InterPro" id="IPR036388">
    <property type="entry name" value="WH-like_DNA-bd_sf"/>
</dbReference>
<evidence type="ECO:0000313" key="11">
    <source>
        <dbReference type="Proteomes" id="UP000679779"/>
    </source>
</evidence>
<evidence type="ECO:0000256" key="7">
    <source>
        <dbReference type="PROSITE-ProRule" id="PRU01091"/>
    </source>
</evidence>
<evidence type="ECO:0000256" key="5">
    <source>
        <dbReference type="ARBA" id="ARBA00023163"/>
    </source>
</evidence>
<evidence type="ECO:0000256" key="2">
    <source>
        <dbReference type="ARBA" id="ARBA00023012"/>
    </source>
</evidence>
<dbReference type="Pfam" id="PF00486">
    <property type="entry name" value="Trans_reg_C"/>
    <property type="match status" value="1"/>
</dbReference>
<dbReference type="RefSeq" id="WP_160044035.1">
    <property type="nucleotide sequence ID" value="NZ_BORQ01000010.1"/>
</dbReference>
<dbReference type="GO" id="GO:0000976">
    <property type="term" value="F:transcription cis-regulatory region binding"/>
    <property type="evidence" value="ECO:0007669"/>
    <property type="project" value="TreeGrafter"/>
</dbReference>
<keyword evidence="1 6" id="KW-0597">Phosphoprotein</keyword>
<dbReference type="EMBL" id="BORQ01000010">
    <property type="protein sequence ID" value="GIO34531.1"/>
    <property type="molecule type" value="Genomic_DNA"/>
</dbReference>
<dbReference type="PROSITE" id="PS51755">
    <property type="entry name" value="OMPR_PHOB"/>
    <property type="match status" value="1"/>
</dbReference>
<dbReference type="GO" id="GO:0032993">
    <property type="term" value="C:protein-DNA complex"/>
    <property type="evidence" value="ECO:0007669"/>
    <property type="project" value="TreeGrafter"/>
</dbReference>
<dbReference type="PROSITE" id="PS50110">
    <property type="entry name" value="RESPONSE_REGULATORY"/>
    <property type="match status" value="1"/>
</dbReference>
<dbReference type="InterPro" id="IPR016032">
    <property type="entry name" value="Sig_transdc_resp-reg_C-effctor"/>
</dbReference>
<keyword evidence="4 7" id="KW-0238">DNA-binding</keyword>
<organism evidence="10 11">
    <name type="scientific">Paenibacillus albilobatus</name>
    <dbReference type="NCBI Taxonomy" id="2716884"/>
    <lineage>
        <taxon>Bacteria</taxon>
        <taxon>Bacillati</taxon>
        <taxon>Bacillota</taxon>
        <taxon>Bacilli</taxon>
        <taxon>Bacillales</taxon>
        <taxon>Paenibacillaceae</taxon>
        <taxon>Paenibacillus</taxon>
    </lineage>
</organism>
<dbReference type="InterPro" id="IPR001789">
    <property type="entry name" value="Sig_transdc_resp-reg_receiver"/>
</dbReference>
<dbReference type="CDD" id="cd00383">
    <property type="entry name" value="trans_reg_C"/>
    <property type="match status" value="1"/>
</dbReference>
<dbReference type="GO" id="GO:0006355">
    <property type="term" value="P:regulation of DNA-templated transcription"/>
    <property type="evidence" value="ECO:0007669"/>
    <property type="project" value="InterPro"/>
</dbReference>
<dbReference type="Gene3D" id="6.10.250.690">
    <property type="match status" value="1"/>
</dbReference>
<evidence type="ECO:0000313" key="10">
    <source>
        <dbReference type="EMBL" id="GIO34531.1"/>
    </source>
</evidence>
<dbReference type="PANTHER" id="PTHR48111:SF22">
    <property type="entry name" value="REGULATOR OF RPOS"/>
    <property type="match status" value="1"/>
</dbReference>
<feature type="domain" description="OmpR/PhoB-type" evidence="9">
    <location>
        <begin position="127"/>
        <end position="225"/>
    </location>
</feature>
<dbReference type="Gene3D" id="3.40.50.2300">
    <property type="match status" value="1"/>
</dbReference>
<keyword evidence="2" id="KW-0902">Two-component regulatory system</keyword>
<protein>
    <submittedName>
        <fullName evidence="10">DNA-binding response regulator</fullName>
    </submittedName>
</protein>
<evidence type="ECO:0000259" key="9">
    <source>
        <dbReference type="PROSITE" id="PS51755"/>
    </source>
</evidence>
<name>A0A919XLQ7_9BACL</name>
<comment type="caution">
    <text evidence="10">The sequence shown here is derived from an EMBL/GenBank/DDBJ whole genome shotgun (WGS) entry which is preliminary data.</text>
</comment>
<dbReference type="SUPFAM" id="SSF52172">
    <property type="entry name" value="CheY-like"/>
    <property type="match status" value="1"/>
</dbReference>
<dbReference type="Pfam" id="PF00072">
    <property type="entry name" value="Response_reg"/>
    <property type="match status" value="1"/>
</dbReference>
<dbReference type="PANTHER" id="PTHR48111">
    <property type="entry name" value="REGULATOR OF RPOS"/>
    <property type="match status" value="1"/>
</dbReference>
<keyword evidence="11" id="KW-1185">Reference proteome</keyword>
<evidence type="ECO:0000256" key="6">
    <source>
        <dbReference type="PROSITE-ProRule" id="PRU00169"/>
    </source>
</evidence>
<evidence type="ECO:0000259" key="8">
    <source>
        <dbReference type="PROSITE" id="PS50110"/>
    </source>
</evidence>
<dbReference type="AlphaFoldDB" id="A0A919XLQ7"/>
<dbReference type="GO" id="GO:0000156">
    <property type="term" value="F:phosphorelay response regulator activity"/>
    <property type="evidence" value="ECO:0007669"/>
    <property type="project" value="TreeGrafter"/>
</dbReference>
<dbReference type="FunFam" id="3.40.50.2300:FF:000001">
    <property type="entry name" value="DNA-binding response regulator PhoB"/>
    <property type="match status" value="1"/>
</dbReference>
<evidence type="ECO:0000256" key="3">
    <source>
        <dbReference type="ARBA" id="ARBA00023015"/>
    </source>
</evidence>
<dbReference type="SMART" id="SM00448">
    <property type="entry name" value="REC"/>
    <property type="match status" value="1"/>
</dbReference>
<dbReference type="SMART" id="SM00862">
    <property type="entry name" value="Trans_reg_C"/>
    <property type="match status" value="1"/>
</dbReference>
<accession>A0A919XLQ7</accession>
<dbReference type="Gene3D" id="1.10.10.10">
    <property type="entry name" value="Winged helix-like DNA-binding domain superfamily/Winged helix DNA-binding domain"/>
    <property type="match status" value="1"/>
</dbReference>
<feature type="domain" description="Response regulatory" evidence="8">
    <location>
        <begin position="3"/>
        <end position="116"/>
    </location>
</feature>
<sequence>MKRILIIDDEKSLVRFIQLELEHEHYFVKAAYDGNSGLQAALSEDWDLILLDIMLPKINGVEVCRKLRELKNTPVIMLTARDGLEDRVSGLDSGADDYIAKPFDIEELLARMRAIFRRMDLKQGQDHTILTFKDMTVDLDARIATRKGKVIELTKREFDLLAVFMKHPNLVQTRDMLLDMVWGFDSQVETNVVDVYVRYLRNKIDTPGEESFIQTIRGMGYVMRS</sequence>
<dbReference type="GO" id="GO:0005829">
    <property type="term" value="C:cytosol"/>
    <property type="evidence" value="ECO:0007669"/>
    <property type="project" value="TreeGrafter"/>
</dbReference>
<feature type="modified residue" description="4-aspartylphosphate" evidence="6">
    <location>
        <position position="52"/>
    </location>
</feature>
<dbReference type="FunFam" id="1.10.10.10:FF:000005">
    <property type="entry name" value="Two-component system response regulator"/>
    <property type="match status" value="1"/>
</dbReference>